<reference evidence="2 3" key="1">
    <citation type="journal article" date="2003" name="Nature">
        <title>The genome of a motile marine Synechococcus.</title>
        <authorList>
            <person name="Palenik B."/>
            <person name="Brahamsha B."/>
            <person name="Larimer F."/>
            <person name="Land M."/>
            <person name="Hauser L."/>
            <person name="Chain P."/>
            <person name="Lamerdin J."/>
            <person name="Regala W."/>
            <person name="Allen E.A."/>
            <person name="McCarren J."/>
            <person name="Paulsen I."/>
            <person name="Dufresne A."/>
            <person name="Partensky F."/>
            <person name="Webb E."/>
            <person name="Waterbury J."/>
        </authorList>
    </citation>
    <scope>NUCLEOTIDE SEQUENCE [LARGE SCALE GENOMIC DNA]</scope>
    <source>
        <strain evidence="2 3">WH8102</strain>
    </source>
</reference>
<keyword evidence="3" id="KW-1185">Reference proteome</keyword>
<feature type="region of interest" description="Disordered" evidence="1">
    <location>
        <begin position="1"/>
        <end position="41"/>
    </location>
</feature>
<evidence type="ECO:0000313" key="3">
    <source>
        <dbReference type="Proteomes" id="UP000001422"/>
    </source>
</evidence>
<evidence type="ECO:0000256" key="1">
    <source>
        <dbReference type="SAM" id="MobiDB-lite"/>
    </source>
</evidence>
<accession>Q7U5P5</accession>
<dbReference type="Proteomes" id="UP000001422">
    <property type="component" value="Chromosome"/>
</dbReference>
<dbReference type="KEGG" id="syw:SYNW1656"/>
<feature type="compositionally biased region" description="Low complexity" evidence="1">
    <location>
        <begin position="18"/>
        <end position="31"/>
    </location>
</feature>
<name>Q7U5P5_PARMW</name>
<dbReference type="EMBL" id="BX569693">
    <property type="protein sequence ID" value="CAE08171.1"/>
    <property type="molecule type" value="Genomic_DNA"/>
</dbReference>
<dbReference type="HOGENOM" id="CLU_1814866_0_0_3"/>
<protein>
    <submittedName>
        <fullName evidence="2">Uncharacterized protein</fullName>
    </submittedName>
</protein>
<gene>
    <name evidence="2" type="ordered locus">SYNW1656</name>
</gene>
<organism evidence="2 3">
    <name type="scientific">Parasynechococcus marenigrum (strain WH8102)</name>
    <dbReference type="NCBI Taxonomy" id="84588"/>
    <lineage>
        <taxon>Bacteria</taxon>
        <taxon>Bacillati</taxon>
        <taxon>Cyanobacteriota</taxon>
        <taxon>Cyanophyceae</taxon>
        <taxon>Synechococcales</taxon>
        <taxon>Prochlorococcaceae</taxon>
        <taxon>Parasynechococcus</taxon>
        <taxon>Parasynechococcus marenigrum</taxon>
    </lineage>
</organism>
<proteinExistence type="predicted"/>
<dbReference type="AlphaFoldDB" id="Q7U5P5"/>
<evidence type="ECO:0000313" key="2">
    <source>
        <dbReference type="EMBL" id="CAE08171.1"/>
    </source>
</evidence>
<sequence length="142" mass="15787">MAGPYNLKKGTPPCLPRTPSTSKKPSSGNSGVRQGSGCRKEHKPFGTVVFLTKQQRCTPSSPEDLLWTSDHEDLRRSIPKPPQVTLTPSPTKVRMWVKYSANVLGAVGFVSSSGKNHGCSIPWFRRSHDFDRPRSNAIRKVW</sequence>